<evidence type="ECO:0000256" key="1">
    <source>
        <dbReference type="ARBA" id="ARBA00010203"/>
    </source>
</evidence>
<dbReference type="InterPro" id="IPR001091">
    <property type="entry name" value="RM_Methyltransferase"/>
</dbReference>
<dbReference type="EC" id="2.1.1.-" evidence="8"/>
<feature type="region of interest" description="Disordered" evidence="9">
    <location>
        <begin position="160"/>
        <end position="188"/>
    </location>
</feature>
<keyword evidence="2 11" id="KW-0489">Methyltransferase</keyword>
<evidence type="ECO:0000256" key="7">
    <source>
        <dbReference type="ARBA" id="ARBA00049120"/>
    </source>
</evidence>
<evidence type="ECO:0000256" key="5">
    <source>
        <dbReference type="ARBA" id="ARBA00022747"/>
    </source>
</evidence>
<dbReference type="GO" id="GO:0009007">
    <property type="term" value="F:site-specific DNA-methyltransferase (adenine-specific) activity"/>
    <property type="evidence" value="ECO:0007669"/>
    <property type="project" value="UniProtKB-EC"/>
</dbReference>
<evidence type="ECO:0000313" key="11">
    <source>
        <dbReference type="EMBL" id="MDR7354178.1"/>
    </source>
</evidence>
<accession>A0ABU2B8R9</accession>
<protein>
    <recommendedName>
        <fullName evidence="8">Methyltransferase</fullName>
        <ecNumber evidence="8">2.1.1.-</ecNumber>
    </recommendedName>
</protein>
<dbReference type="PRINTS" id="PR00508">
    <property type="entry name" value="S21N4MTFRASE"/>
</dbReference>
<organism evidence="11 12">
    <name type="scientific">Corynebacterium felinum</name>
    <dbReference type="NCBI Taxonomy" id="131318"/>
    <lineage>
        <taxon>Bacteria</taxon>
        <taxon>Bacillati</taxon>
        <taxon>Actinomycetota</taxon>
        <taxon>Actinomycetes</taxon>
        <taxon>Mycobacteriales</taxon>
        <taxon>Corynebacteriaceae</taxon>
        <taxon>Corynebacterium</taxon>
    </lineage>
</organism>
<dbReference type="Proteomes" id="UP001183619">
    <property type="component" value="Unassembled WGS sequence"/>
</dbReference>
<gene>
    <name evidence="11" type="ORF">J2S37_000716</name>
</gene>
<dbReference type="Pfam" id="PF01555">
    <property type="entry name" value="N6_N4_Mtase"/>
    <property type="match status" value="1"/>
</dbReference>
<dbReference type="RefSeq" id="WP_277104435.1">
    <property type="nucleotide sequence ID" value="NZ_BAAAJS010000006.1"/>
</dbReference>
<dbReference type="GO" id="GO:0032259">
    <property type="term" value="P:methylation"/>
    <property type="evidence" value="ECO:0007669"/>
    <property type="project" value="UniProtKB-KW"/>
</dbReference>
<dbReference type="PROSITE" id="PS00093">
    <property type="entry name" value="N4_MTASE"/>
    <property type="match status" value="1"/>
</dbReference>
<keyword evidence="4" id="KW-0949">S-adenosyl-L-methionine</keyword>
<keyword evidence="3 11" id="KW-0808">Transferase</keyword>
<comment type="caution">
    <text evidence="11">The sequence shown here is derived from an EMBL/GenBank/DDBJ whole genome shotgun (WGS) entry which is preliminary data.</text>
</comment>
<dbReference type="InterPro" id="IPR029063">
    <property type="entry name" value="SAM-dependent_MTases_sf"/>
</dbReference>
<reference evidence="11 12" key="1">
    <citation type="submission" date="2023-07" db="EMBL/GenBank/DDBJ databases">
        <title>Sequencing the genomes of 1000 actinobacteria strains.</title>
        <authorList>
            <person name="Klenk H.-P."/>
        </authorList>
    </citation>
    <scope>NUCLEOTIDE SEQUENCE [LARGE SCALE GENOMIC DNA]</scope>
    <source>
        <strain evidence="11 12">DSM 44508</strain>
    </source>
</reference>
<dbReference type="InterPro" id="IPR017985">
    <property type="entry name" value="MeTrfase_CN4_CS"/>
</dbReference>
<sequence length="288" mass="32323">MENFEILNTDALSGLRSLKDNSIQVTVTSPPYFNLRKYSGENPLEVGRERSVDQYIKNLLEIFTVLKNKTRDDGLLFLNLGDSYLKGHLGGVPWRLAIALADSGWILRSDIIWHKPNAMPSSIKNRPTTDHEYVFMFAKSPQYFYDQDAIREPHVTFTENSKMRGGRGHLGKRGGTPETGKNAGNSNLHDARWDQAFHPLGRNRRTVWSIPLGKFRGAHFAVFPEKLAELCILAGSRPGDIVCDPFTGSGTAGLVALRNKRRFVGMELVPEYSKMANERLNAVGESLF</sequence>
<evidence type="ECO:0000313" key="12">
    <source>
        <dbReference type="Proteomes" id="UP001183619"/>
    </source>
</evidence>
<comment type="similarity">
    <text evidence="1">Belongs to the N(4)/N(6)-methyltransferase family. N(4) subfamily.</text>
</comment>
<keyword evidence="6" id="KW-0238">DNA-binding</keyword>
<dbReference type="EMBL" id="JAVDYF010000001">
    <property type="protein sequence ID" value="MDR7354178.1"/>
    <property type="molecule type" value="Genomic_DNA"/>
</dbReference>
<dbReference type="Gene3D" id="3.40.50.150">
    <property type="entry name" value="Vaccinia Virus protein VP39"/>
    <property type="match status" value="1"/>
</dbReference>
<name>A0ABU2B8R9_9CORY</name>
<evidence type="ECO:0000256" key="8">
    <source>
        <dbReference type="RuleBase" id="RU362026"/>
    </source>
</evidence>
<dbReference type="SUPFAM" id="SSF53335">
    <property type="entry name" value="S-adenosyl-L-methionine-dependent methyltransferases"/>
    <property type="match status" value="1"/>
</dbReference>
<evidence type="ECO:0000256" key="3">
    <source>
        <dbReference type="ARBA" id="ARBA00022679"/>
    </source>
</evidence>
<comment type="catalytic activity">
    <reaction evidence="7">
        <text>a 2'-deoxycytidine in DNA + S-adenosyl-L-methionine = an N(4)-methyl-2'-deoxycytidine in DNA + S-adenosyl-L-homocysteine + H(+)</text>
        <dbReference type="Rhea" id="RHEA:16857"/>
        <dbReference type="Rhea" id="RHEA-COMP:11369"/>
        <dbReference type="Rhea" id="RHEA-COMP:13674"/>
        <dbReference type="ChEBI" id="CHEBI:15378"/>
        <dbReference type="ChEBI" id="CHEBI:57856"/>
        <dbReference type="ChEBI" id="CHEBI:59789"/>
        <dbReference type="ChEBI" id="CHEBI:85452"/>
        <dbReference type="ChEBI" id="CHEBI:137933"/>
        <dbReference type="EC" id="2.1.1.113"/>
    </reaction>
</comment>
<evidence type="ECO:0000256" key="4">
    <source>
        <dbReference type="ARBA" id="ARBA00022691"/>
    </source>
</evidence>
<keyword evidence="5" id="KW-0680">Restriction system</keyword>
<evidence type="ECO:0000256" key="6">
    <source>
        <dbReference type="ARBA" id="ARBA00023125"/>
    </source>
</evidence>
<proteinExistence type="inferred from homology"/>
<evidence type="ECO:0000256" key="9">
    <source>
        <dbReference type="SAM" id="MobiDB-lite"/>
    </source>
</evidence>
<evidence type="ECO:0000256" key="2">
    <source>
        <dbReference type="ARBA" id="ARBA00022603"/>
    </source>
</evidence>
<feature type="domain" description="DNA methylase N-4/N-6" evidence="10">
    <location>
        <begin position="23"/>
        <end position="278"/>
    </location>
</feature>
<dbReference type="InterPro" id="IPR002941">
    <property type="entry name" value="DNA_methylase_N4/N6"/>
</dbReference>
<keyword evidence="12" id="KW-1185">Reference proteome</keyword>
<evidence type="ECO:0000259" key="10">
    <source>
        <dbReference type="Pfam" id="PF01555"/>
    </source>
</evidence>